<keyword evidence="3" id="KW-1185">Reference proteome</keyword>
<keyword evidence="1" id="KW-0472">Membrane</keyword>
<feature type="transmembrane region" description="Helical" evidence="1">
    <location>
        <begin position="66"/>
        <end position="88"/>
    </location>
</feature>
<dbReference type="EMBL" id="BAABFB010000029">
    <property type="protein sequence ID" value="GAA4477139.1"/>
    <property type="molecule type" value="Genomic_DNA"/>
</dbReference>
<organism evidence="2 3">
    <name type="scientific">Rhodococcus olei</name>
    <dbReference type="NCBI Taxonomy" id="2161675"/>
    <lineage>
        <taxon>Bacteria</taxon>
        <taxon>Bacillati</taxon>
        <taxon>Actinomycetota</taxon>
        <taxon>Actinomycetes</taxon>
        <taxon>Mycobacteriales</taxon>
        <taxon>Nocardiaceae</taxon>
        <taxon>Rhodococcus</taxon>
    </lineage>
</organism>
<proteinExistence type="predicted"/>
<evidence type="ECO:0000256" key="1">
    <source>
        <dbReference type="SAM" id="Phobius"/>
    </source>
</evidence>
<accession>A0ABP8P099</accession>
<keyword evidence="1" id="KW-0812">Transmembrane</keyword>
<name>A0ABP8P099_9NOCA</name>
<dbReference type="Proteomes" id="UP001501183">
    <property type="component" value="Unassembled WGS sequence"/>
</dbReference>
<protein>
    <submittedName>
        <fullName evidence="2">(2Fe-2S)-binding protein</fullName>
    </submittedName>
</protein>
<evidence type="ECO:0000313" key="3">
    <source>
        <dbReference type="Proteomes" id="UP001501183"/>
    </source>
</evidence>
<reference evidence="3" key="1">
    <citation type="journal article" date="2019" name="Int. J. Syst. Evol. Microbiol.">
        <title>The Global Catalogue of Microorganisms (GCM) 10K type strain sequencing project: providing services to taxonomists for standard genome sequencing and annotation.</title>
        <authorList>
            <consortium name="The Broad Institute Genomics Platform"/>
            <consortium name="The Broad Institute Genome Sequencing Center for Infectious Disease"/>
            <person name="Wu L."/>
            <person name="Ma J."/>
        </authorList>
    </citation>
    <scope>NUCLEOTIDE SEQUENCE [LARGE SCALE GENOMIC DNA]</scope>
    <source>
        <strain evidence="3">JCM 32206</strain>
    </source>
</reference>
<gene>
    <name evidence="2" type="ORF">GCM10023094_18700</name>
</gene>
<keyword evidence="1" id="KW-1133">Transmembrane helix</keyword>
<comment type="caution">
    <text evidence="2">The sequence shown here is derived from an EMBL/GenBank/DDBJ whole genome shotgun (WGS) entry which is preliminary data.</text>
</comment>
<dbReference type="RefSeq" id="WP_345343886.1">
    <property type="nucleotide sequence ID" value="NZ_BAABFB010000029.1"/>
</dbReference>
<sequence>MTNRDLESAYRRALDAVPSLRGALCPEPGATEFDGAALTDRAWLADRIADTGRRWDSTDRRVNATLWWYSASSTLLTIPVTLLLTAGVAPDPAPARSRCTLRPDGYLGTVRSDRALAEARDVGRGLRGALGSVIEVLAELGGAGERALWAIATDSLGNRALDAGTALGSPAAGSALAVRLGEAIGRPLPSPRFVDVDAVGRITADPFAAPADGARRFVWRSSCCLIYETVPTQSADDPAAGEHAKCVSCPRQVPELRTARLRALLG</sequence>
<evidence type="ECO:0000313" key="2">
    <source>
        <dbReference type="EMBL" id="GAA4477139.1"/>
    </source>
</evidence>